<sequence length="341" mass="38881">MKDISKELGISITTISFIVNKKAENKISKEVIKKVEDYIEKVGYKPNSSAQSLRTGKSKSIVFMVEDISDPFFSAIAKQMEEIAFRNGYNIIYCSTENDRERTLELISLFKDRQVDAFIITPPENFEKDLKNLIYEEHQTVMVFDRYFKNFKHNYVILENFEGAQKAVTGFYESGRRNIAFIGIHSELSPLVERHEGYLNSIGAYNLAAYELFLKFNEVKTPAGMSAIRNFLKGNPGIDSILFATNNLAITGLRVMREKKIKIPEDLAIISFDERDVFELYSPPISVIAQPISELAKELINGTLEILASKKEKKYFFTKALPGELIVRESLRPVKKLSSNP</sequence>
<evidence type="ECO:0000259" key="4">
    <source>
        <dbReference type="PROSITE" id="PS50932"/>
    </source>
</evidence>
<gene>
    <name evidence="5" type="ORF">SAMN05660413_03176</name>
</gene>
<evidence type="ECO:0000313" key="6">
    <source>
        <dbReference type="Proteomes" id="UP000199153"/>
    </source>
</evidence>
<dbReference type="SUPFAM" id="SSF47413">
    <property type="entry name" value="lambda repressor-like DNA-binding domains"/>
    <property type="match status" value="1"/>
</dbReference>
<dbReference type="PANTHER" id="PTHR30146">
    <property type="entry name" value="LACI-RELATED TRANSCRIPTIONAL REPRESSOR"/>
    <property type="match status" value="1"/>
</dbReference>
<dbReference type="GO" id="GO:0000976">
    <property type="term" value="F:transcription cis-regulatory region binding"/>
    <property type="evidence" value="ECO:0007669"/>
    <property type="project" value="TreeGrafter"/>
</dbReference>
<dbReference type="Pfam" id="PF13377">
    <property type="entry name" value="Peripla_BP_3"/>
    <property type="match status" value="1"/>
</dbReference>
<dbReference type="Pfam" id="PF00356">
    <property type="entry name" value="LacI"/>
    <property type="match status" value="1"/>
</dbReference>
<evidence type="ECO:0000256" key="1">
    <source>
        <dbReference type="ARBA" id="ARBA00023015"/>
    </source>
</evidence>
<proteinExistence type="predicted"/>
<dbReference type="InterPro" id="IPR046335">
    <property type="entry name" value="LacI/GalR-like_sensor"/>
</dbReference>
<dbReference type="Gene3D" id="3.40.50.2300">
    <property type="match status" value="2"/>
</dbReference>
<accession>A0A1I5D514</accession>
<evidence type="ECO:0000313" key="5">
    <source>
        <dbReference type="EMBL" id="SFN94253.1"/>
    </source>
</evidence>
<dbReference type="SMART" id="SM00354">
    <property type="entry name" value="HTH_LACI"/>
    <property type="match status" value="1"/>
</dbReference>
<dbReference type="Gene3D" id="1.10.260.40">
    <property type="entry name" value="lambda repressor-like DNA-binding domains"/>
    <property type="match status" value="1"/>
</dbReference>
<organism evidence="5 6">
    <name type="scientific">Salegentibacter flavus</name>
    <dbReference type="NCBI Taxonomy" id="287099"/>
    <lineage>
        <taxon>Bacteria</taxon>
        <taxon>Pseudomonadati</taxon>
        <taxon>Bacteroidota</taxon>
        <taxon>Flavobacteriia</taxon>
        <taxon>Flavobacteriales</taxon>
        <taxon>Flavobacteriaceae</taxon>
        <taxon>Salegentibacter</taxon>
    </lineage>
</organism>
<evidence type="ECO:0000256" key="2">
    <source>
        <dbReference type="ARBA" id="ARBA00023125"/>
    </source>
</evidence>
<dbReference type="InterPro" id="IPR000843">
    <property type="entry name" value="HTH_LacI"/>
</dbReference>
<feature type="domain" description="HTH lacI-type" evidence="4">
    <location>
        <begin position="1"/>
        <end position="55"/>
    </location>
</feature>
<name>A0A1I5D514_9FLAO</name>
<reference evidence="5 6" key="1">
    <citation type="submission" date="2016-10" db="EMBL/GenBank/DDBJ databases">
        <authorList>
            <person name="de Groot N.N."/>
        </authorList>
    </citation>
    <scope>NUCLEOTIDE SEQUENCE [LARGE SCALE GENOMIC DNA]</scope>
    <source>
        <strain evidence="5 6">DSM 17794</strain>
    </source>
</reference>
<dbReference type="PANTHER" id="PTHR30146:SF109">
    <property type="entry name" value="HTH-TYPE TRANSCRIPTIONAL REGULATOR GALS"/>
    <property type="match status" value="1"/>
</dbReference>
<keyword evidence="3" id="KW-0804">Transcription</keyword>
<keyword evidence="1" id="KW-0805">Transcription regulation</keyword>
<protein>
    <submittedName>
        <fullName evidence="5">Transcriptional regulator, LacI family</fullName>
    </submittedName>
</protein>
<dbReference type="PROSITE" id="PS50932">
    <property type="entry name" value="HTH_LACI_2"/>
    <property type="match status" value="1"/>
</dbReference>
<dbReference type="AlphaFoldDB" id="A0A1I5D514"/>
<evidence type="ECO:0000256" key="3">
    <source>
        <dbReference type="ARBA" id="ARBA00023163"/>
    </source>
</evidence>
<dbReference type="InterPro" id="IPR010982">
    <property type="entry name" value="Lambda_DNA-bd_dom_sf"/>
</dbReference>
<keyword evidence="2" id="KW-0238">DNA-binding</keyword>
<dbReference type="EMBL" id="FOVL01000029">
    <property type="protein sequence ID" value="SFN94253.1"/>
    <property type="molecule type" value="Genomic_DNA"/>
</dbReference>
<dbReference type="SUPFAM" id="SSF53822">
    <property type="entry name" value="Periplasmic binding protein-like I"/>
    <property type="match status" value="1"/>
</dbReference>
<dbReference type="GO" id="GO:0003700">
    <property type="term" value="F:DNA-binding transcription factor activity"/>
    <property type="evidence" value="ECO:0007669"/>
    <property type="project" value="TreeGrafter"/>
</dbReference>
<keyword evidence="6" id="KW-1185">Reference proteome</keyword>
<dbReference type="Proteomes" id="UP000199153">
    <property type="component" value="Unassembled WGS sequence"/>
</dbReference>
<dbReference type="InterPro" id="IPR028082">
    <property type="entry name" value="Peripla_BP_I"/>
</dbReference>
<dbReference type="STRING" id="287099.SAMN05660413_03176"/>